<protein>
    <recommendedName>
        <fullName evidence="1">Flp pilus assembly protein RcpC/CpaB domain-containing protein</fullName>
    </recommendedName>
</protein>
<evidence type="ECO:0000259" key="1">
    <source>
        <dbReference type="Pfam" id="PF16976"/>
    </source>
</evidence>
<comment type="caution">
    <text evidence="2">The sequence shown here is derived from an EMBL/GenBank/DDBJ whole genome shotgun (WGS) entry which is preliminary data.</text>
</comment>
<reference evidence="2 3" key="1">
    <citation type="submission" date="2019-07" db="EMBL/GenBank/DDBJ databases">
        <title>Whole genome shotgun sequence of Knoellia locipacati NBRC 109775.</title>
        <authorList>
            <person name="Hosoyama A."/>
            <person name="Uohara A."/>
            <person name="Ohji S."/>
            <person name="Ichikawa N."/>
        </authorList>
    </citation>
    <scope>NUCLEOTIDE SEQUENCE [LARGE SCALE GENOMIC DNA]</scope>
    <source>
        <strain evidence="2 3">NBRC 109775</strain>
    </source>
</reference>
<dbReference type="EMBL" id="BKBA01000002">
    <property type="protein sequence ID" value="GEQ12255.1"/>
    <property type="molecule type" value="Genomic_DNA"/>
</dbReference>
<name>A0A512SWH3_9MICO</name>
<dbReference type="RefSeq" id="WP_147061778.1">
    <property type="nucleotide sequence ID" value="NZ_BAABDN010000001.1"/>
</dbReference>
<dbReference type="InterPro" id="IPR031571">
    <property type="entry name" value="RcpC_dom"/>
</dbReference>
<feature type="domain" description="Flp pilus assembly protein RcpC/CpaB" evidence="1">
    <location>
        <begin position="118"/>
        <end position="236"/>
    </location>
</feature>
<evidence type="ECO:0000313" key="2">
    <source>
        <dbReference type="EMBL" id="GEQ12255.1"/>
    </source>
</evidence>
<dbReference type="Pfam" id="PF16976">
    <property type="entry name" value="RcpC"/>
    <property type="match status" value="1"/>
</dbReference>
<dbReference type="Proteomes" id="UP000321793">
    <property type="component" value="Unassembled WGS sequence"/>
</dbReference>
<dbReference type="AlphaFoldDB" id="A0A512SWH3"/>
<sequence>MGRRVLALIAAVVLALVGATLVLVYASNADERALQGQQPRTVFVTEKVVSSGTTLKDAERGGLIKRTQVAAKALPAGALNLIDGENSSLVALADITPGQVVLSSAFGQERLGQKAIGVSAGKIAISVSLEDPNRVGAFVTPGSSITIYDTYDIKKLGTDDATKQYNELKVMGTSVLLSKVQVIGIGTTSLTGAALKSEGEKGEESAPTTSTPVQSYLVTVEVSPADSIKLVHAIQHSQNSQNNPARHIYFGLEGSDTTVPKNLSTDDFRYHGSP</sequence>
<evidence type="ECO:0000313" key="3">
    <source>
        <dbReference type="Proteomes" id="UP000321793"/>
    </source>
</evidence>
<proteinExistence type="predicted"/>
<organism evidence="2 3">
    <name type="scientific">Knoellia locipacati</name>
    <dbReference type="NCBI Taxonomy" id="882824"/>
    <lineage>
        <taxon>Bacteria</taxon>
        <taxon>Bacillati</taxon>
        <taxon>Actinomycetota</taxon>
        <taxon>Actinomycetes</taxon>
        <taxon>Micrococcales</taxon>
        <taxon>Intrasporangiaceae</taxon>
        <taxon>Knoellia</taxon>
    </lineage>
</organism>
<keyword evidence="3" id="KW-1185">Reference proteome</keyword>
<dbReference type="OrthoDB" id="5182178at2"/>
<accession>A0A512SWH3</accession>
<gene>
    <name evidence="2" type="ORF">KLO01_03020</name>
</gene>